<protein>
    <submittedName>
        <fullName evidence="2">Uncharacterized protein</fullName>
    </submittedName>
</protein>
<proteinExistence type="predicted"/>
<reference evidence="2 3" key="1">
    <citation type="submission" date="2024-01" db="EMBL/GenBank/DDBJ databases">
        <title>Complete genome of Cladobotryum mycophilum ATHUM6906.</title>
        <authorList>
            <person name="Christinaki A.C."/>
            <person name="Myridakis A.I."/>
            <person name="Kouvelis V.N."/>
        </authorList>
    </citation>
    <scope>NUCLEOTIDE SEQUENCE [LARGE SCALE GENOMIC DNA]</scope>
    <source>
        <strain evidence="2 3">ATHUM6906</strain>
    </source>
</reference>
<dbReference type="Proteomes" id="UP001338125">
    <property type="component" value="Unassembled WGS sequence"/>
</dbReference>
<evidence type="ECO:0000256" key="1">
    <source>
        <dbReference type="SAM" id="MobiDB-lite"/>
    </source>
</evidence>
<evidence type="ECO:0000313" key="3">
    <source>
        <dbReference type="Proteomes" id="UP001338125"/>
    </source>
</evidence>
<feature type="compositionally biased region" description="Basic and acidic residues" evidence="1">
    <location>
        <begin position="346"/>
        <end position="364"/>
    </location>
</feature>
<name>A0ABR0S7L7_9HYPO</name>
<accession>A0ABR0S7L7</accession>
<gene>
    <name evidence="2" type="ORF">PT974_11930</name>
</gene>
<feature type="compositionally biased region" description="Acidic residues" evidence="1">
    <location>
        <begin position="335"/>
        <end position="345"/>
    </location>
</feature>
<comment type="caution">
    <text evidence="2">The sequence shown here is derived from an EMBL/GenBank/DDBJ whole genome shotgun (WGS) entry which is preliminary data.</text>
</comment>
<organism evidence="2 3">
    <name type="scientific">Cladobotryum mycophilum</name>
    <dbReference type="NCBI Taxonomy" id="491253"/>
    <lineage>
        <taxon>Eukaryota</taxon>
        <taxon>Fungi</taxon>
        <taxon>Dikarya</taxon>
        <taxon>Ascomycota</taxon>
        <taxon>Pezizomycotina</taxon>
        <taxon>Sordariomycetes</taxon>
        <taxon>Hypocreomycetidae</taxon>
        <taxon>Hypocreales</taxon>
        <taxon>Hypocreaceae</taxon>
        <taxon>Cladobotryum</taxon>
    </lineage>
</organism>
<feature type="region of interest" description="Disordered" evidence="1">
    <location>
        <begin position="283"/>
        <end position="397"/>
    </location>
</feature>
<sequence length="397" mass="44690">MTDAQSSAITEPEFDDTEHGLMPIIRSLLEAPGDDAAAATQAVRQYLDYWNDVYVPGQYKIDEHRNDSVMDYVNAVTILVFDMASVVLFTSSEHERLARFLINIHESGPESYGIEDPGFNSFQTGLSLTLHHWKVFSIPWSEGDPDYKKTLDKEMSLSILLAKIFQKDILATKDAESSLLDMDAFLVLEKRTSPPSTDLGRWFGAKIAAQWILISGEVMAFHVKNHRPKAPLGKEKWVAWAAELKRLAETLPENAEWEVKQDVEKAHDKMVKLIPEWFVEDAKGESREHKEAEVKADEAKEGEAKEKEVKGSEVKQDEEQGAVEEQKKMEKESEAEGEVVEDEGIEERKEIDTKEAAMGEETKGQEGGLETSGEQRAAEEKGEVAVEEVKDEEMKDS</sequence>
<feature type="compositionally biased region" description="Basic and acidic residues" evidence="1">
    <location>
        <begin position="283"/>
        <end position="334"/>
    </location>
</feature>
<keyword evidence="3" id="KW-1185">Reference proteome</keyword>
<evidence type="ECO:0000313" key="2">
    <source>
        <dbReference type="EMBL" id="KAK5987796.1"/>
    </source>
</evidence>
<dbReference type="EMBL" id="JAVFKD010000016">
    <property type="protein sequence ID" value="KAK5987796.1"/>
    <property type="molecule type" value="Genomic_DNA"/>
</dbReference>
<feature type="compositionally biased region" description="Basic and acidic residues" evidence="1">
    <location>
        <begin position="376"/>
        <end position="397"/>
    </location>
</feature>